<evidence type="ECO:0000313" key="2">
    <source>
        <dbReference type="EMBL" id="RKO86214.1"/>
    </source>
</evidence>
<organism evidence="2 3">
    <name type="scientific">Blyttiomyces helicus</name>
    <dbReference type="NCBI Taxonomy" id="388810"/>
    <lineage>
        <taxon>Eukaryota</taxon>
        <taxon>Fungi</taxon>
        <taxon>Fungi incertae sedis</taxon>
        <taxon>Chytridiomycota</taxon>
        <taxon>Chytridiomycota incertae sedis</taxon>
        <taxon>Chytridiomycetes</taxon>
        <taxon>Chytridiomycetes incertae sedis</taxon>
        <taxon>Blyttiomyces</taxon>
    </lineage>
</organism>
<keyword evidence="3" id="KW-1185">Reference proteome</keyword>
<protein>
    <submittedName>
        <fullName evidence="2">Uncharacterized protein</fullName>
    </submittedName>
</protein>
<proteinExistence type="predicted"/>
<evidence type="ECO:0000256" key="1">
    <source>
        <dbReference type="SAM" id="MobiDB-lite"/>
    </source>
</evidence>
<dbReference type="AlphaFoldDB" id="A0A4P9W260"/>
<dbReference type="Proteomes" id="UP000269721">
    <property type="component" value="Unassembled WGS sequence"/>
</dbReference>
<feature type="compositionally biased region" description="Basic and acidic residues" evidence="1">
    <location>
        <begin position="9"/>
        <end position="22"/>
    </location>
</feature>
<sequence length="273" mass="30070">MLFIGTHTAVREDRRDHHERRSPPSTLGPPPVANSYFEHFSERADQKIIAASKPSQMMSKAHTSYIFSSDELRRHTCANERDFEEQRVWFPVCQPGTGTQPSASDVFPTSWLSQRDDASCVSPSVSTHALPPPLRVENSIKLGVIYSRRTSERTPNKPGESLLGRRGRAPESVRLVKTELREHALGNGAGIVEIKREKTQAARRVHGARQKSTPTIAPDDVAGIAPAPERAETPRRSASTAAPMTCRPVFTSRSDARGLCSLPLVLVVAPRVL</sequence>
<feature type="region of interest" description="Disordered" evidence="1">
    <location>
        <begin position="1"/>
        <end position="33"/>
    </location>
</feature>
<dbReference type="EMBL" id="KZ998387">
    <property type="protein sequence ID" value="RKO86214.1"/>
    <property type="molecule type" value="Genomic_DNA"/>
</dbReference>
<feature type="region of interest" description="Disordered" evidence="1">
    <location>
        <begin position="202"/>
        <end position="240"/>
    </location>
</feature>
<reference evidence="3" key="1">
    <citation type="journal article" date="2018" name="Nat. Microbiol.">
        <title>Leveraging single-cell genomics to expand the fungal tree of life.</title>
        <authorList>
            <person name="Ahrendt S.R."/>
            <person name="Quandt C.A."/>
            <person name="Ciobanu D."/>
            <person name="Clum A."/>
            <person name="Salamov A."/>
            <person name="Andreopoulos B."/>
            <person name="Cheng J.F."/>
            <person name="Woyke T."/>
            <person name="Pelin A."/>
            <person name="Henrissat B."/>
            <person name="Reynolds N.K."/>
            <person name="Benny G.L."/>
            <person name="Smith M.E."/>
            <person name="James T.Y."/>
            <person name="Grigoriev I.V."/>
        </authorList>
    </citation>
    <scope>NUCLEOTIDE SEQUENCE [LARGE SCALE GENOMIC DNA]</scope>
</reference>
<name>A0A4P9W260_9FUNG</name>
<evidence type="ECO:0000313" key="3">
    <source>
        <dbReference type="Proteomes" id="UP000269721"/>
    </source>
</evidence>
<gene>
    <name evidence="2" type="ORF">BDK51DRAFT_39511</name>
</gene>
<accession>A0A4P9W260</accession>